<feature type="transmembrane region" description="Helical" evidence="2">
    <location>
        <begin position="71"/>
        <end position="90"/>
    </location>
</feature>
<evidence type="ECO:0000256" key="1">
    <source>
        <dbReference type="SAM" id="MobiDB-lite"/>
    </source>
</evidence>
<evidence type="ECO:0000313" key="3">
    <source>
        <dbReference type="EMBL" id="RUS18262.1"/>
    </source>
</evidence>
<feature type="region of interest" description="Disordered" evidence="1">
    <location>
        <begin position="1"/>
        <end position="26"/>
    </location>
</feature>
<keyword evidence="2" id="KW-0472">Membrane</keyword>
<keyword evidence="2" id="KW-0812">Transmembrane</keyword>
<keyword evidence="2" id="KW-1133">Transmembrane helix</keyword>
<dbReference type="EMBL" id="RBNJ01022417">
    <property type="protein sequence ID" value="RUS18262.1"/>
    <property type="molecule type" value="Genomic_DNA"/>
</dbReference>
<dbReference type="Proteomes" id="UP000274822">
    <property type="component" value="Unassembled WGS sequence"/>
</dbReference>
<feature type="compositionally biased region" description="Acidic residues" evidence="1">
    <location>
        <begin position="7"/>
        <end position="17"/>
    </location>
</feature>
<organism evidence="3 4">
    <name type="scientific">Jimgerdemannia flammicorona</name>
    <dbReference type="NCBI Taxonomy" id="994334"/>
    <lineage>
        <taxon>Eukaryota</taxon>
        <taxon>Fungi</taxon>
        <taxon>Fungi incertae sedis</taxon>
        <taxon>Mucoromycota</taxon>
        <taxon>Mucoromycotina</taxon>
        <taxon>Endogonomycetes</taxon>
        <taxon>Endogonales</taxon>
        <taxon>Endogonaceae</taxon>
        <taxon>Jimgerdemannia</taxon>
    </lineage>
</organism>
<dbReference type="AlphaFoldDB" id="A0A433PL81"/>
<name>A0A433PL81_9FUNG</name>
<comment type="caution">
    <text evidence="3">The sequence shown here is derived from an EMBL/GenBank/DDBJ whole genome shotgun (WGS) entry which is preliminary data.</text>
</comment>
<keyword evidence="4" id="KW-1185">Reference proteome</keyword>
<accession>A0A433PL81</accession>
<sequence length="92" mass="10166">MESAKEEIEDSCEEQGEGEGSSPFLVQERRQSITGDRSITGNGFITTLLAAPHLQADSSSRRRPRRSRLRVSMTLFVGTYHGNIVIMLAADL</sequence>
<evidence type="ECO:0000313" key="4">
    <source>
        <dbReference type="Proteomes" id="UP000274822"/>
    </source>
</evidence>
<protein>
    <submittedName>
        <fullName evidence="3">Uncharacterized protein</fullName>
    </submittedName>
</protein>
<reference evidence="3 4" key="1">
    <citation type="journal article" date="2018" name="New Phytol.">
        <title>Phylogenomics of Endogonaceae and evolution of mycorrhizas within Mucoromycota.</title>
        <authorList>
            <person name="Chang Y."/>
            <person name="Desiro A."/>
            <person name="Na H."/>
            <person name="Sandor L."/>
            <person name="Lipzen A."/>
            <person name="Clum A."/>
            <person name="Barry K."/>
            <person name="Grigoriev I.V."/>
            <person name="Martin F.M."/>
            <person name="Stajich J.E."/>
            <person name="Smith M.E."/>
            <person name="Bonito G."/>
            <person name="Spatafora J.W."/>
        </authorList>
    </citation>
    <scope>NUCLEOTIDE SEQUENCE [LARGE SCALE GENOMIC DNA]</scope>
    <source>
        <strain evidence="3 4">AD002</strain>
    </source>
</reference>
<evidence type="ECO:0000256" key="2">
    <source>
        <dbReference type="SAM" id="Phobius"/>
    </source>
</evidence>
<gene>
    <name evidence="3" type="ORF">BC938DRAFT_476028</name>
</gene>
<proteinExistence type="predicted"/>